<organism evidence="1 2">
    <name type="scientific">Nematocida parisii (strain ERTm3)</name>
    <name type="common">Nematode killer fungus</name>
    <dbReference type="NCBI Taxonomy" id="935791"/>
    <lineage>
        <taxon>Eukaryota</taxon>
        <taxon>Fungi</taxon>
        <taxon>Fungi incertae sedis</taxon>
        <taxon>Microsporidia</taxon>
        <taxon>Nematocida</taxon>
    </lineage>
</organism>
<keyword evidence="2" id="KW-1185">Reference proteome</keyword>
<dbReference type="Proteomes" id="UP000002872">
    <property type="component" value="Unassembled WGS sequence"/>
</dbReference>
<dbReference type="HOGENOM" id="CLU_1245691_0_0_1"/>
<evidence type="ECO:0000313" key="2">
    <source>
        <dbReference type="Proteomes" id="UP000002872"/>
    </source>
</evidence>
<protein>
    <submittedName>
        <fullName evidence="1">Uncharacterized protein</fullName>
    </submittedName>
</protein>
<dbReference type="AlphaFoldDB" id="I3EH59"/>
<dbReference type="InParanoid" id="I3EH59"/>
<dbReference type="EMBL" id="GL870878">
    <property type="protein sequence ID" value="EIJ88556.1"/>
    <property type="molecule type" value="Genomic_DNA"/>
</dbReference>
<dbReference type="OrthoDB" id="2194000at2759"/>
<dbReference type="VEuPathDB" id="MicrosporidiaDB:NEQG_01246"/>
<dbReference type="OMA" id="GWSHRNN"/>
<proteinExistence type="predicted"/>
<reference evidence="1" key="1">
    <citation type="submission" date="2011-01" db="EMBL/GenBank/DDBJ databases">
        <title>The Genome Sequence of Nematocida parisii strain ERTm3.</title>
        <authorList>
            <consortium name="The Broad Institute Genome Sequencing Platform"/>
            <consortium name="The Broad Institute Genome Sequencing Center for Infectious Disease"/>
            <person name="Cuomo C."/>
            <person name="Troemel E."/>
            <person name="Young S.K."/>
            <person name="Zeng Q."/>
            <person name="Gargeya S."/>
            <person name="Fitzgerald M."/>
            <person name="Haas B."/>
            <person name="Abouelleil A."/>
            <person name="Alvarado L."/>
            <person name="Arachchi H.M."/>
            <person name="Berlin A."/>
            <person name="Chapman S.B."/>
            <person name="Gearin G."/>
            <person name="Goldberg J."/>
            <person name="Griggs A."/>
            <person name="Gujja S."/>
            <person name="Hansen M."/>
            <person name="Heiman D."/>
            <person name="Howarth C."/>
            <person name="Larimer J."/>
            <person name="Lui A."/>
            <person name="MacDonald P.J.P."/>
            <person name="McCowen C."/>
            <person name="Montmayeur A."/>
            <person name="Murphy C."/>
            <person name="Neiman D."/>
            <person name="Pearson M."/>
            <person name="Priest M."/>
            <person name="Roberts A."/>
            <person name="Saif S."/>
            <person name="Shea T."/>
            <person name="Sisk P."/>
            <person name="Stolte C."/>
            <person name="Sykes S."/>
            <person name="Wortman J."/>
            <person name="Nusbaum C."/>
            <person name="Birren B."/>
        </authorList>
    </citation>
    <scope>NUCLEOTIDE SEQUENCE</scope>
    <source>
        <strain evidence="1">ERTm3</strain>
    </source>
</reference>
<evidence type="ECO:0000313" key="1">
    <source>
        <dbReference type="EMBL" id="EIJ88556.1"/>
    </source>
</evidence>
<accession>I3EH59</accession>
<name>I3EH59_NEMP3</name>
<gene>
    <name evidence="1" type="ORF">NEQG_01246</name>
</gene>
<sequence>MDYLLKVRNKQELQGKVILVDEYLGADVAGFISEIYDAYPNHKVISYHSLSSEYKANSVISLLDKKREEITVEYKKYDAIIIDGWSHRNNKIYNNTIELMNENNEHFTRIEPDSQVVFIINRSTSKPNYKDIYRCYGVVCLMPLAIVTQHTHSLTITIRSMSIEVHLLYNYLHQREYRLFQQ</sequence>